<dbReference type="NCBIfam" id="TIGR00784">
    <property type="entry name" value="citMHS"/>
    <property type="match status" value="1"/>
</dbReference>
<dbReference type="Pfam" id="PF03600">
    <property type="entry name" value="CitMHS"/>
    <property type="match status" value="1"/>
</dbReference>
<feature type="transmembrane region" description="Helical" evidence="6">
    <location>
        <begin position="308"/>
        <end position="332"/>
    </location>
</feature>
<feature type="transmembrane region" description="Helical" evidence="6">
    <location>
        <begin position="177"/>
        <end position="195"/>
    </location>
</feature>
<keyword evidence="9" id="KW-1185">Reference proteome</keyword>
<dbReference type="InterPro" id="IPR004680">
    <property type="entry name" value="Cit_transptr-like_dom"/>
</dbReference>
<dbReference type="RefSeq" id="WP_379049961.1">
    <property type="nucleotide sequence ID" value="NZ_JBHUIK010000001.1"/>
</dbReference>
<evidence type="ECO:0000256" key="1">
    <source>
        <dbReference type="ARBA" id="ARBA00004141"/>
    </source>
</evidence>
<feature type="transmembrane region" description="Helical" evidence="6">
    <location>
        <begin position="57"/>
        <end position="77"/>
    </location>
</feature>
<evidence type="ECO:0000256" key="5">
    <source>
        <dbReference type="ARBA" id="ARBA00023136"/>
    </source>
</evidence>
<evidence type="ECO:0000313" key="9">
    <source>
        <dbReference type="Proteomes" id="UP001597318"/>
    </source>
</evidence>
<protein>
    <submittedName>
        <fullName evidence="8">CitMHS family transporter</fullName>
    </submittedName>
</protein>
<feature type="transmembrane region" description="Helical" evidence="6">
    <location>
        <begin position="407"/>
        <end position="427"/>
    </location>
</feature>
<feature type="transmembrane region" description="Helical" evidence="6">
    <location>
        <begin position="280"/>
        <end position="302"/>
    </location>
</feature>
<evidence type="ECO:0000256" key="2">
    <source>
        <dbReference type="ARBA" id="ARBA00022448"/>
    </source>
</evidence>
<dbReference type="EMBL" id="JBHUIK010000001">
    <property type="protein sequence ID" value="MFD2212633.1"/>
    <property type="molecule type" value="Genomic_DNA"/>
</dbReference>
<feature type="transmembrane region" description="Helical" evidence="6">
    <location>
        <begin position="382"/>
        <end position="400"/>
    </location>
</feature>
<evidence type="ECO:0000313" key="8">
    <source>
        <dbReference type="EMBL" id="MFD2212633.1"/>
    </source>
</evidence>
<dbReference type="InterPro" id="IPR014738">
    <property type="entry name" value="Citrate_transporter"/>
</dbReference>
<evidence type="ECO:0000256" key="4">
    <source>
        <dbReference type="ARBA" id="ARBA00022989"/>
    </source>
</evidence>
<comment type="caution">
    <text evidence="8">The sequence shown here is derived from an EMBL/GenBank/DDBJ whole genome shotgun (WGS) entry which is preliminary data.</text>
</comment>
<feature type="transmembrane region" description="Helical" evidence="6">
    <location>
        <begin position="228"/>
        <end position="244"/>
    </location>
</feature>
<dbReference type="PANTHER" id="PTHR30354">
    <property type="entry name" value="GNT FAMILY GLUCONATE TRANSPORTER"/>
    <property type="match status" value="1"/>
</dbReference>
<organism evidence="8 9">
    <name type="scientific">Metabacillus endolithicus</name>
    <dbReference type="NCBI Taxonomy" id="1535204"/>
    <lineage>
        <taxon>Bacteria</taxon>
        <taxon>Bacillati</taxon>
        <taxon>Bacillota</taxon>
        <taxon>Bacilli</taxon>
        <taxon>Bacillales</taxon>
        <taxon>Bacillaceae</taxon>
        <taxon>Metabacillus</taxon>
    </lineage>
</organism>
<feature type="domain" description="Citrate transporter-like" evidence="7">
    <location>
        <begin position="14"/>
        <end position="374"/>
    </location>
</feature>
<evidence type="ECO:0000256" key="3">
    <source>
        <dbReference type="ARBA" id="ARBA00022692"/>
    </source>
</evidence>
<name>A0ABW5BUY6_9BACI</name>
<feature type="transmembrane region" description="Helical" evidence="6">
    <location>
        <begin position="137"/>
        <end position="157"/>
    </location>
</feature>
<reference evidence="9" key="1">
    <citation type="journal article" date="2019" name="Int. J. Syst. Evol. Microbiol.">
        <title>The Global Catalogue of Microorganisms (GCM) 10K type strain sequencing project: providing services to taxonomists for standard genome sequencing and annotation.</title>
        <authorList>
            <consortium name="The Broad Institute Genomics Platform"/>
            <consortium name="The Broad Institute Genome Sequencing Center for Infectious Disease"/>
            <person name="Wu L."/>
            <person name="Ma J."/>
        </authorList>
    </citation>
    <scope>NUCLEOTIDE SEQUENCE [LARGE SCALE GENOMIC DNA]</scope>
    <source>
        <strain evidence="9">CGMCC 1.15474</strain>
    </source>
</reference>
<keyword evidence="2" id="KW-0813">Transport</keyword>
<keyword evidence="3 6" id="KW-0812">Transmembrane</keyword>
<sequence length="428" mass="45705">MLATLGFLTIGVFLLLILTKRVSVIVALIVVPLVFALIGGFSSDIGTLMLEGIQSVAPTGIMLGFAILFFGVMNNAGLFDPIISRVLKLVKGDPLKIVIGTAVIAMVTHLDGSGASTFLITIPALLPLYDKLKMNRLVLAGVVALGAGVMNIMPWGGPTARAGSALELDPGAIFSPLIPAMIAGIIWVLFVAYILGKKERRRLGVTDMEYDYDQELSDEERKMRRPKLFWINLVITILTIVALVKVWLPLPIVFMVAFAIVLLINYPKPNDQQEQVKSQALGMVTVVSIIFSAGIFTGILSGTGMIEAMALAMVNIIPEGIGGSMAIVIAVISMPISLLFTPDAYYFGVLPVLSQSAEIYGVAPIEMARASILGQMTTGFPLSPLTASTFLLIGLAGVELGDHQRFIFKWAFGTTIVMAIVALIIGAI</sequence>
<gene>
    <name evidence="8" type="ORF">ACFSKK_02775</name>
</gene>
<dbReference type="Proteomes" id="UP001597318">
    <property type="component" value="Unassembled WGS sequence"/>
</dbReference>
<evidence type="ECO:0000256" key="6">
    <source>
        <dbReference type="SAM" id="Phobius"/>
    </source>
</evidence>
<dbReference type="PANTHER" id="PTHR30354:SF26">
    <property type="entry name" value="TRANSPORTER, PUTATIVE-RELATED"/>
    <property type="match status" value="1"/>
</dbReference>
<keyword evidence="5 6" id="KW-0472">Membrane</keyword>
<comment type="subcellular location">
    <subcellularLocation>
        <location evidence="1">Membrane</location>
        <topology evidence="1">Multi-pass membrane protein</topology>
    </subcellularLocation>
</comment>
<keyword evidence="4 6" id="KW-1133">Transmembrane helix</keyword>
<evidence type="ECO:0000259" key="7">
    <source>
        <dbReference type="Pfam" id="PF03600"/>
    </source>
</evidence>
<feature type="transmembrane region" description="Helical" evidence="6">
    <location>
        <begin position="29"/>
        <end position="50"/>
    </location>
</feature>
<dbReference type="InterPro" id="IPR003474">
    <property type="entry name" value="Glcn_transporter"/>
</dbReference>
<proteinExistence type="predicted"/>
<accession>A0ABW5BUY6</accession>